<keyword evidence="1" id="KW-0853">WD repeat</keyword>
<evidence type="ECO:0000256" key="1">
    <source>
        <dbReference type="PROSITE-ProRule" id="PRU00221"/>
    </source>
</evidence>
<sequence>MSTHKLNLGVAIASTIAMVMLISGCQTQSVKALPKAPAVVPKGTLTVLGQYYGYVYIDGEWKVLPNDASANGGPSDAFQSLDFSPKGMLTATTVGSNDNALVGNEIGLWTYDKRWRQATINGDTNVSLYVWSPSNVLYAVPDDGQVAGIWYVSKNSWKSVKGSSALGYINSIEISPKGTLTVTSQASNGAASVWQDLNGKWTRLTTGNEAFAADGLQVKWSPTGVLTLGTSQHGVWQYVDGAWRQPGGVASPIADVTQLSWSSQGTLVISGDSSNSAGLWEMENGQWSRVDGANSPIAKDGIRQFGWSPSGVLTVSDSTNGHIYQYQNGKWTDIWSKSASNGQDPVAPTFGWSPQGVLVCNGGNMDGLWQYQNGKWTEIGGQNSPIKNQSSLLFGWSDGTN</sequence>
<dbReference type="PROSITE" id="PS50082">
    <property type="entry name" value="WD_REPEATS_2"/>
    <property type="match status" value="1"/>
</dbReference>
<protein>
    <submittedName>
        <fullName evidence="2">WD40 repeat domain-containing protein</fullName>
    </submittedName>
</protein>
<dbReference type="InterPro" id="IPR015943">
    <property type="entry name" value="WD40/YVTN_repeat-like_dom_sf"/>
</dbReference>
<accession>A0ABW4JDP3</accession>
<dbReference type="SUPFAM" id="SSF50978">
    <property type="entry name" value="WD40 repeat-like"/>
    <property type="match status" value="1"/>
</dbReference>
<dbReference type="RefSeq" id="WP_377941752.1">
    <property type="nucleotide sequence ID" value="NZ_JBHUCX010000014.1"/>
</dbReference>
<dbReference type="Gene3D" id="2.130.10.10">
    <property type="entry name" value="YVTN repeat-like/Quinoprotein amine dehydrogenase"/>
    <property type="match status" value="2"/>
</dbReference>
<name>A0ABW4JDP3_9BACL</name>
<gene>
    <name evidence="2" type="ORF">ACFSB2_04935</name>
</gene>
<evidence type="ECO:0000313" key="3">
    <source>
        <dbReference type="Proteomes" id="UP001597079"/>
    </source>
</evidence>
<evidence type="ECO:0000313" key="2">
    <source>
        <dbReference type="EMBL" id="MFD1674055.1"/>
    </source>
</evidence>
<dbReference type="InterPro" id="IPR001680">
    <property type="entry name" value="WD40_rpt"/>
</dbReference>
<dbReference type="Proteomes" id="UP001597079">
    <property type="component" value="Unassembled WGS sequence"/>
</dbReference>
<dbReference type="PROSITE" id="PS51257">
    <property type="entry name" value="PROKAR_LIPOPROTEIN"/>
    <property type="match status" value="1"/>
</dbReference>
<dbReference type="EMBL" id="JBHUCX010000014">
    <property type="protein sequence ID" value="MFD1674055.1"/>
    <property type="molecule type" value="Genomic_DNA"/>
</dbReference>
<feature type="repeat" description="WD" evidence="1">
    <location>
        <begin position="249"/>
        <end position="290"/>
    </location>
</feature>
<proteinExistence type="predicted"/>
<organism evidence="2 3">
    <name type="scientific">Alicyclobacillus fodiniaquatilis</name>
    <dbReference type="NCBI Taxonomy" id="1661150"/>
    <lineage>
        <taxon>Bacteria</taxon>
        <taxon>Bacillati</taxon>
        <taxon>Bacillota</taxon>
        <taxon>Bacilli</taxon>
        <taxon>Bacillales</taxon>
        <taxon>Alicyclobacillaceae</taxon>
        <taxon>Alicyclobacillus</taxon>
    </lineage>
</organism>
<comment type="caution">
    <text evidence="2">The sequence shown here is derived from an EMBL/GenBank/DDBJ whole genome shotgun (WGS) entry which is preliminary data.</text>
</comment>
<keyword evidence="3" id="KW-1185">Reference proteome</keyword>
<dbReference type="InterPro" id="IPR036322">
    <property type="entry name" value="WD40_repeat_dom_sf"/>
</dbReference>
<reference evidence="3" key="1">
    <citation type="journal article" date="2019" name="Int. J. Syst. Evol. Microbiol.">
        <title>The Global Catalogue of Microorganisms (GCM) 10K type strain sequencing project: providing services to taxonomists for standard genome sequencing and annotation.</title>
        <authorList>
            <consortium name="The Broad Institute Genomics Platform"/>
            <consortium name="The Broad Institute Genome Sequencing Center for Infectious Disease"/>
            <person name="Wu L."/>
            <person name="Ma J."/>
        </authorList>
    </citation>
    <scope>NUCLEOTIDE SEQUENCE [LARGE SCALE GENOMIC DNA]</scope>
    <source>
        <strain evidence="3">CGMCC 1.12286</strain>
    </source>
</reference>